<protein>
    <submittedName>
        <fullName evidence="5">Tagaturonate reductase</fullName>
    </submittedName>
</protein>
<dbReference type="OrthoDB" id="9768714at2"/>
<dbReference type="GO" id="GO:0019698">
    <property type="term" value="P:D-galacturonate catabolic process"/>
    <property type="evidence" value="ECO:0007669"/>
    <property type="project" value="TreeGrafter"/>
</dbReference>
<dbReference type="Pfam" id="PF01232">
    <property type="entry name" value="Mannitol_dh"/>
    <property type="match status" value="1"/>
</dbReference>
<dbReference type="GO" id="GO:0008926">
    <property type="term" value="F:mannitol-1-phosphate 5-dehydrogenase activity"/>
    <property type="evidence" value="ECO:0007669"/>
    <property type="project" value="TreeGrafter"/>
</dbReference>
<dbReference type="Gene3D" id="3.40.50.720">
    <property type="entry name" value="NAD(P)-binding Rossmann-like Domain"/>
    <property type="match status" value="1"/>
</dbReference>
<evidence type="ECO:0000259" key="4">
    <source>
        <dbReference type="Pfam" id="PF08125"/>
    </source>
</evidence>
<dbReference type="InterPro" id="IPR008927">
    <property type="entry name" value="6-PGluconate_DH-like_C_sf"/>
</dbReference>
<dbReference type="InterPro" id="IPR036291">
    <property type="entry name" value="NAD(P)-bd_dom_sf"/>
</dbReference>
<evidence type="ECO:0000256" key="2">
    <source>
        <dbReference type="ARBA" id="ARBA00023027"/>
    </source>
</evidence>
<proteinExistence type="predicted"/>
<dbReference type="SUPFAM" id="SSF51735">
    <property type="entry name" value="NAD(P)-binding Rossmann-fold domains"/>
    <property type="match status" value="1"/>
</dbReference>
<dbReference type="Pfam" id="PF08125">
    <property type="entry name" value="Mannitol_dh_C"/>
    <property type="match status" value="1"/>
</dbReference>
<dbReference type="InterPro" id="IPR013328">
    <property type="entry name" value="6PGD_dom2"/>
</dbReference>
<feature type="domain" description="Mannitol dehydrogenase N-terminal" evidence="3">
    <location>
        <begin position="17"/>
        <end position="276"/>
    </location>
</feature>
<dbReference type="InterPro" id="IPR013118">
    <property type="entry name" value="Mannitol_DH_C"/>
</dbReference>
<organism evidence="5 6">
    <name type="scientific">Treponema berlinense</name>
    <dbReference type="NCBI Taxonomy" id="225004"/>
    <lineage>
        <taxon>Bacteria</taxon>
        <taxon>Pseudomonadati</taxon>
        <taxon>Spirochaetota</taxon>
        <taxon>Spirochaetia</taxon>
        <taxon>Spirochaetales</taxon>
        <taxon>Treponemataceae</taxon>
        <taxon>Treponema</taxon>
    </lineage>
</organism>
<dbReference type="NCBIfam" id="NF002969">
    <property type="entry name" value="PRK03643.1"/>
    <property type="match status" value="1"/>
</dbReference>
<dbReference type="GO" id="GO:0009026">
    <property type="term" value="F:tagaturonate reductase activity"/>
    <property type="evidence" value="ECO:0007669"/>
    <property type="project" value="TreeGrafter"/>
</dbReference>
<dbReference type="Proteomes" id="UP000190395">
    <property type="component" value="Unassembled WGS sequence"/>
</dbReference>
<accession>A0A1T4Q9L1</accession>
<feature type="domain" description="Mannitol dehydrogenase C-terminal" evidence="4">
    <location>
        <begin position="289"/>
        <end position="507"/>
    </location>
</feature>
<keyword evidence="1" id="KW-0560">Oxidoreductase</keyword>
<reference evidence="5 6" key="1">
    <citation type="submission" date="2017-02" db="EMBL/GenBank/DDBJ databases">
        <authorList>
            <person name="Peterson S.W."/>
        </authorList>
    </citation>
    <scope>NUCLEOTIDE SEQUENCE [LARGE SCALE GENOMIC DNA]</scope>
    <source>
        <strain evidence="5 6">ATCC BAA-909</strain>
    </source>
</reference>
<sequence>MALKSIQDVVKTVKRPEKILQFGEGGFLRAFVDWQIDIVNEKTDFNGNVVIVQPLEKGMVDTMNAQNNLYTTVLRGMKDGKPTVETRTINSISRSINPYTNYDDYIALASNPDLRFIVSNTTEAGIRFDAEIDGVPVTLDQKPQKNFPAKVTAFLYKRFQAFNGDVSKGMILIPCELSDQAGLNLRINILRYAEMWQLGPDFINWFDEACDVCSCLVDRIVPGYFPLLTKNEKTGKTQAEEICEKLGYEDKLLDSAELFHFWVIESKKSHEDELPLVKAGLSVKWVQNMDYYHTRKVRILNGAHTSSVLAAFLAGSNYVQDIVCSEKVGTGFNTPNADAQKFMRNVIFNEIIPSINGDQEDLKEYAENVWSRFQNPFNPHRLIEISLNSVAKYWTRCLPSVTQYMAKNNSVPKLLSFSIAALIAFYNGTEIKTDEKGAKYLESKREEGVYPNKDTLPVLEFFAALNKETKDAKVITNKVLSNVDFWKEDLTKYKGLEASVAQNLADIQTKGMKAALADIVK</sequence>
<gene>
    <name evidence="5" type="ORF">SAMN02745152_01877</name>
</gene>
<dbReference type="SUPFAM" id="SSF48179">
    <property type="entry name" value="6-phosphogluconate dehydrogenase C-terminal domain-like"/>
    <property type="match status" value="1"/>
</dbReference>
<dbReference type="STRING" id="225004.SAMN02745152_01877"/>
<dbReference type="PANTHER" id="PTHR30524:SF0">
    <property type="entry name" value="ALTRONATE OXIDOREDUCTASE-RELATED"/>
    <property type="match status" value="1"/>
</dbReference>
<dbReference type="PANTHER" id="PTHR30524">
    <property type="entry name" value="MANNITOL-1-PHOSPHATE 5-DEHYDROGENASE"/>
    <property type="match status" value="1"/>
</dbReference>
<dbReference type="GO" id="GO:0005829">
    <property type="term" value="C:cytosol"/>
    <property type="evidence" value="ECO:0007669"/>
    <property type="project" value="TreeGrafter"/>
</dbReference>
<dbReference type="EMBL" id="FUXC01000012">
    <property type="protein sequence ID" value="SJZ99888.1"/>
    <property type="molecule type" value="Genomic_DNA"/>
</dbReference>
<dbReference type="GO" id="GO:0019592">
    <property type="term" value="P:mannitol catabolic process"/>
    <property type="evidence" value="ECO:0007669"/>
    <property type="project" value="TreeGrafter"/>
</dbReference>
<evidence type="ECO:0000256" key="1">
    <source>
        <dbReference type="ARBA" id="ARBA00023002"/>
    </source>
</evidence>
<name>A0A1T4Q9L1_9SPIR</name>
<dbReference type="InterPro" id="IPR013131">
    <property type="entry name" value="Mannitol_DH_N"/>
</dbReference>
<dbReference type="AlphaFoldDB" id="A0A1T4Q9L1"/>
<dbReference type="Gene3D" id="1.10.1040.10">
    <property type="entry name" value="N-(1-d-carboxylethyl)-l-norvaline Dehydrogenase, domain 2"/>
    <property type="match status" value="1"/>
</dbReference>
<keyword evidence="2" id="KW-0520">NAD</keyword>
<evidence type="ECO:0000313" key="5">
    <source>
        <dbReference type="EMBL" id="SJZ99888.1"/>
    </source>
</evidence>
<dbReference type="RefSeq" id="WP_078931613.1">
    <property type="nucleotide sequence ID" value="NZ_CAMCOW010000013.1"/>
</dbReference>
<dbReference type="GeneID" id="303368106"/>
<keyword evidence="6" id="KW-1185">Reference proteome</keyword>
<evidence type="ECO:0000259" key="3">
    <source>
        <dbReference type="Pfam" id="PF01232"/>
    </source>
</evidence>
<evidence type="ECO:0000313" key="6">
    <source>
        <dbReference type="Proteomes" id="UP000190395"/>
    </source>
</evidence>